<dbReference type="AlphaFoldDB" id="A0A0D8XKV6"/>
<protein>
    <submittedName>
        <fullName evidence="1">Uncharacterized protein</fullName>
    </submittedName>
</protein>
<organism evidence="1 2">
    <name type="scientific">Dictyocaulus viviparus</name>
    <name type="common">Bovine lungworm</name>
    <dbReference type="NCBI Taxonomy" id="29172"/>
    <lineage>
        <taxon>Eukaryota</taxon>
        <taxon>Metazoa</taxon>
        <taxon>Ecdysozoa</taxon>
        <taxon>Nematoda</taxon>
        <taxon>Chromadorea</taxon>
        <taxon>Rhabditida</taxon>
        <taxon>Rhabditina</taxon>
        <taxon>Rhabditomorpha</taxon>
        <taxon>Strongyloidea</taxon>
        <taxon>Metastrongylidae</taxon>
        <taxon>Dictyocaulus</taxon>
    </lineage>
</organism>
<dbReference type="InterPro" id="IPR011042">
    <property type="entry name" value="6-blade_b-propeller_TolB-like"/>
</dbReference>
<reference evidence="2" key="2">
    <citation type="journal article" date="2016" name="Sci. Rep.">
        <title>Dictyocaulus viviparus genome, variome and transcriptome elucidate lungworm biology and support future intervention.</title>
        <authorList>
            <person name="McNulty S.N."/>
            <person name="Strube C."/>
            <person name="Rosa B.A."/>
            <person name="Martin J.C."/>
            <person name="Tyagi R."/>
            <person name="Choi Y.J."/>
            <person name="Wang Q."/>
            <person name="Hallsworth Pepin K."/>
            <person name="Zhang X."/>
            <person name="Ozersky P."/>
            <person name="Wilson R.K."/>
            <person name="Sternberg P.W."/>
            <person name="Gasser R.B."/>
            <person name="Mitreva M."/>
        </authorList>
    </citation>
    <scope>NUCLEOTIDE SEQUENCE [LARGE SCALE GENOMIC DNA]</scope>
    <source>
        <strain evidence="2">HannoverDv2000</strain>
    </source>
</reference>
<dbReference type="PANTHER" id="PTHR11799:SF12">
    <property type="entry name" value="PARAOXONASE-RELATED"/>
    <property type="match status" value="1"/>
</dbReference>
<dbReference type="Gene3D" id="2.120.10.30">
    <property type="entry name" value="TolB, C-terminal domain"/>
    <property type="match status" value="1"/>
</dbReference>
<dbReference type="EMBL" id="KN716604">
    <property type="protein sequence ID" value="KJH42986.1"/>
    <property type="molecule type" value="Genomic_DNA"/>
</dbReference>
<dbReference type="InterPro" id="IPR051288">
    <property type="entry name" value="Serum_paraoxonase/arylesterase"/>
</dbReference>
<proteinExistence type="predicted"/>
<dbReference type="Proteomes" id="UP000053766">
    <property type="component" value="Unassembled WGS sequence"/>
</dbReference>
<evidence type="ECO:0000313" key="2">
    <source>
        <dbReference type="Proteomes" id="UP000053766"/>
    </source>
</evidence>
<evidence type="ECO:0000313" key="1">
    <source>
        <dbReference type="EMBL" id="KJH42986.1"/>
    </source>
</evidence>
<accession>A0A0D8XKV6</accession>
<dbReference type="OrthoDB" id="423498at2759"/>
<gene>
    <name evidence="1" type="ORF">DICVIV_11020</name>
</gene>
<sequence>MMLDVNKRVYNHKPGPCRKVEGVEHGSEDIALIEDEGIAFITSGIFYMSPRGKNVKGQILLYDFKQKNTWKATPLRINGNHDQESIELFLGSTTKLILVSPPISTFVTFRHLTEKLFMDVGEK</sequence>
<keyword evidence="2" id="KW-1185">Reference proteome</keyword>
<name>A0A0D8XKV6_DICVI</name>
<reference evidence="1 2" key="1">
    <citation type="submission" date="2013-11" db="EMBL/GenBank/DDBJ databases">
        <title>Draft genome of the bovine lungworm Dictyocaulus viviparus.</title>
        <authorList>
            <person name="Mitreva M."/>
        </authorList>
    </citation>
    <scope>NUCLEOTIDE SEQUENCE [LARGE SCALE GENOMIC DNA]</scope>
    <source>
        <strain evidence="1 2">HannoverDv2000</strain>
    </source>
</reference>
<dbReference type="PANTHER" id="PTHR11799">
    <property type="entry name" value="PARAOXONASE"/>
    <property type="match status" value="1"/>
</dbReference>